<evidence type="ECO:0000256" key="1">
    <source>
        <dbReference type="SAM" id="SignalP"/>
    </source>
</evidence>
<reference evidence="3 4" key="1">
    <citation type="submission" date="2020-07" db="EMBL/GenBank/DDBJ databases">
        <title>Spirosoma foliorum sp. nov., isolated from the leaves on the Nejang mountain Korea, Republic of.</title>
        <authorList>
            <person name="Ho H."/>
            <person name="Lee Y.-J."/>
            <person name="Nurcahyanto D.-A."/>
            <person name="Kim S.-G."/>
        </authorList>
    </citation>
    <scope>NUCLEOTIDE SEQUENCE [LARGE SCALE GENOMIC DNA]</scope>
    <source>
        <strain evidence="3 4">PL0136</strain>
    </source>
</reference>
<feature type="chain" id="PRO_5028962461" evidence="1">
    <location>
        <begin position="21"/>
        <end position="288"/>
    </location>
</feature>
<dbReference type="PROSITE" id="PS51704">
    <property type="entry name" value="GP_PDE"/>
    <property type="match status" value="1"/>
</dbReference>
<feature type="domain" description="GP-PDE" evidence="2">
    <location>
        <begin position="22"/>
        <end position="288"/>
    </location>
</feature>
<dbReference type="Gene3D" id="3.20.20.190">
    <property type="entry name" value="Phosphatidylinositol (PI) phosphodiesterase"/>
    <property type="match status" value="1"/>
</dbReference>
<proteinExistence type="predicted"/>
<dbReference type="EMBL" id="CP059732">
    <property type="protein sequence ID" value="QMW04542.1"/>
    <property type="molecule type" value="Genomic_DNA"/>
</dbReference>
<accession>A0A7G5H0A0</accession>
<dbReference type="RefSeq" id="WP_182461835.1">
    <property type="nucleotide sequence ID" value="NZ_CP059732.1"/>
</dbReference>
<dbReference type="InterPro" id="IPR030395">
    <property type="entry name" value="GP_PDE_dom"/>
</dbReference>
<sequence length="288" mass="32203">MKIKLLLSLLLFNHVLLAQSKFDRQGHRGARGLMPENTIPAMKKAMDLGVQTLEMDAVISADKQVVVSHDTYMSADFVLKPDGTPVTADEQKNVNLYKLTYAEIKTFDVGSKPHPQFAQQQKFKAYKPLLSELIDSVETYAKAKGVPLPMYNIEIKSAPAGDGIAHPEPKEFVDLVLAVCQKKQLGKRLTIQSFDVRPLQLIHQQFPDVALSYLTANAKTLDENLAILGFKPRTYSPYYKTVTPDMVKTCHQQGMLIIPWTVNTKAEIESLQQVGVDGIISDYPNLFK</sequence>
<dbReference type="KEGG" id="sfol:H3H32_06275"/>
<dbReference type="AlphaFoldDB" id="A0A7G5H0A0"/>
<dbReference type="GO" id="GO:0008081">
    <property type="term" value="F:phosphoric diester hydrolase activity"/>
    <property type="evidence" value="ECO:0007669"/>
    <property type="project" value="InterPro"/>
</dbReference>
<feature type="signal peptide" evidence="1">
    <location>
        <begin position="1"/>
        <end position="20"/>
    </location>
</feature>
<name>A0A7G5H0A0_9BACT</name>
<evidence type="ECO:0000313" key="3">
    <source>
        <dbReference type="EMBL" id="QMW04542.1"/>
    </source>
</evidence>
<dbReference type="SUPFAM" id="SSF51695">
    <property type="entry name" value="PLC-like phosphodiesterases"/>
    <property type="match status" value="1"/>
</dbReference>
<organism evidence="3 4">
    <name type="scientific">Spirosoma foliorum</name>
    <dbReference type="NCBI Taxonomy" id="2710596"/>
    <lineage>
        <taxon>Bacteria</taxon>
        <taxon>Pseudomonadati</taxon>
        <taxon>Bacteroidota</taxon>
        <taxon>Cytophagia</taxon>
        <taxon>Cytophagales</taxon>
        <taxon>Cytophagaceae</taxon>
        <taxon>Spirosoma</taxon>
    </lineage>
</organism>
<keyword evidence="1" id="KW-0732">Signal</keyword>
<dbReference type="Proteomes" id="UP000515369">
    <property type="component" value="Chromosome"/>
</dbReference>
<dbReference type="Pfam" id="PF03009">
    <property type="entry name" value="GDPD"/>
    <property type="match status" value="1"/>
</dbReference>
<evidence type="ECO:0000259" key="2">
    <source>
        <dbReference type="PROSITE" id="PS51704"/>
    </source>
</evidence>
<dbReference type="GO" id="GO:0006629">
    <property type="term" value="P:lipid metabolic process"/>
    <property type="evidence" value="ECO:0007669"/>
    <property type="project" value="InterPro"/>
</dbReference>
<gene>
    <name evidence="3" type="ORF">H3H32_06275</name>
</gene>
<evidence type="ECO:0000313" key="4">
    <source>
        <dbReference type="Proteomes" id="UP000515369"/>
    </source>
</evidence>
<keyword evidence="4" id="KW-1185">Reference proteome</keyword>
<dbReference type="PANTHER" id="PTHR46211">
    <property type="entry name" value="GLYCEROPHOSPHORYL DIESTER PHOSPHODIESTERASE"/>
    <property type="match status" value="1"/>
</dbReference>
<protein>
    <submittedName>
        <fullName evidence="3">Glycerophosphodiester phosphodiesterase</fullName>
    </submittedName>
</protein>
<dbReference type="InterPro" id="IPR017946">
    <property type="entry name" value="PLC-like_Pdiesterase_TIM-brl"/>
</dbReference>
<dbReference type="PANTHER" id="PTHR46211:SF14">
    <property type="entry name" value="GLYCEROPHOSPHODIESTER PHOSPHODIESTERASE"/>
    <property type="match status" value="1"/>
</dbReference>